<dbReference type="PROSITE" id="PS00917">
    <property type="entry name" value="ASN_GLN_ASE_2"/>
    <property type="match status" value="1"/>
</dbReference>
<evidence type="ECO:0000256" key="1">
    <source>
        <dbReference type="ARBA" id="ARBA00012920"/>
    </source>
</evidence>
<feature type="domain" description="L-asparaginase N-terminal" evidence="4">
    <location>
        <begin position="2"/>
        <end position="112"/>
    </location>
</feature>
<feature type="domain" description="Asparaginase/glutaminase C-terminal" evidence="5">
    <location>
        <begin position="131"/>
        <end position="234"/>
    </location>
</feature>
<evidence type="ECO:0000313" key="6">
    <source>
        <dbReference type="EMBL" id="KAJ3649558.1"/>
    </source>
</evidence>
<evidence type="ECO:0000313" key="7">
    <source>
        <dbReference type="Proteomes" id="UP001168821"/>
    </source>
</evidence>
<feature type="active site" evidence="3">
    <location>
        <position position="11"/>
    </location>
</feature>
<comment type="caution">
    <text evidence="6">The sequence shown here is derived from an EMBL/GenBank/DDBJ whole genome shotgun (WGS) entry which is preliminary data.</text>
</comment>
<dbReference type="FunFam" id="3.40.50.40:FF:000001">
    <property type="entry name" value="L-asparaginase 1"/>
    <property type="match status" value="1"/>
</dbReference>
<keyword evidence="2" id="KW-0378">Hydrolase</keyword>
<evidence type="ECO:0000256" key="2">
    <source>
        <dbReference type="ARBA" id="ARBA00022801"/>
    </source>
</evidence>
<dbReference type="InterPro" id="IPR027474">
    <property type="entry name" value="L-asparaginase_N"/>
</dbReference>
<dbReference type="InterPro" id="IPR037152">
    <property type="entry name" value="L-asparaginase_N_sf"/>
</dbReference>
<name>A0AA38I2L5_9CUCU</name>
<dbReference type="PIRSF" id="PIRSF001220">
    <property type="entry name" value="L-ASNase_gatD"/>
    <property type="match status" value="1"/>
</dbReference>
<dbReference type="Pfam" id="PF17763">
    <property type="entry name" value="Asparaginase_C"/>
    <property type="match status" value="1"/>
</dbReference>
<dbReference type="InterPro" id="IPR040919">
    <property type="entry name" value="Asparaginase_C"/>
</dbReference>
<dbReference type="EMBL" id="JALNTZ010000006">
    <property type="protein sequence ID" value="KAJ3649558.1"/>
    <property type="molecule type" value="Genomic_DNA"/>
</dbReference>
<dbReference type="PIRSF" id="PIRSF500176">
    <property type="entry name" value="L_ASNase"/>
    <property type="match status" value="1"/>
</dbReference>
<dbReference type="InterPro" id="IPR027473">
    <property type="entry name" value="L-asparaginase_C"/>
</dbReference>
<dbReference type="SUPFAM" id="SSF53774">
    <property type="entry name" value="Glutaminase/Asparaginase"/>
    <property type="match status" value="1"/>
</dbReference>
<dbReference type="Pfam" id="PF00710">
    <property type="entry name" value="Asparaginase"/>
    <property type="match status" value="1"/>
</dbReference>
<dbReference type="GO" id="GO:0009066">
    <property type="term" value="P:aspartate family amino acid metabolic process"/>
    <property type="evidence" value="ECO:0007669"/>
    <property type="project" value="UniProtKB-ARBA"/>
</dbReference>
<gene>
    <name evidence="6" type="ORF">Zmor_021294</name>
</gene>
<dbReference type="AlphaFoldDB" id="A0AA38I2L5"/>
<dbReference type="Proteomes" id="UP001168821">
    <property type="component" value="Unassembled WGS sequence"/>
</dbReference>
<evidence type="ECO:0000256" key="3">
    <source>
        <dbReference type="PROSITE-ProRule" id="PRU10100"/>
    </source>
</evidence>
<accession>A0AA38I2L5</accession>
<organism evidence="6 7">
    <name type="scientific">Zophobas morio</name>
    <dbReference type="NCBI Taxonomy" id="2755281"/>
    <lineage>
        <taxon>Eukaryota</taxon>
        <taxon>Metazoa</taxon>
        <taxon>Ecdysozoa</taxon>
        <taxon>Arthropoda</taxon>
        <taxon>Hexapoda</taxon>
        <taxon>Insecta</taxon>
        <taxon>Pterygota</taxon>
        <taxon>Neoptera</taxon>
        <taxon>Endopterygota</taxon>
        <taxon>Coleoptera</taxon>
        <taxon>Polyphaga</taxon>
        <taxon>Cucujiformia</taxon>
        <taxon>Tenebrionidae</taxon>
        <taxon>Zophobas</taxon>
    </lineage>
</organism>
<proteinExistence type="predicted"/>
<dbReference type="PROSITE" id="PS51732">
    <property type="entry name" value="ASN_GLN_ASE_3"/>
    <property type="match status" value="1"/>
</dbReference>
<dbReference type="PANTHER" id="PTHR11707:SF28">
    <property type="entry name" value="60 KDA LYSOPHOSPHOLIPASE"/>
    <property type="match status" value="1"/>
</dbReference>
<dbReference type="Gene3D" id="3.40.50.40">
    <property type="match status" value="1"/>
</dbReference>
<sequence>MYNGTVFLHGTDTLAYTGSALSFLLEGLQKPVILTGSQISIFETRSDALSNFISSVILAGCNNIPEVCIFFANKLMRANRTTKISSSQFDAFHSPNYPLLAETGAKLVVNQSSLWESTKKSLQVQHSLNPNVILLVLYPTITAAVLNGFLNKSVAGVVMRTYGSGNMCSTCKEVINVLECAVSREVLIVNITQCLHGGISAGYETGEILYTIGVTPGYDMTVEAAFTKLCYVLGFPELSYQKRVNLMKENIRGELTKGENIHKEG</sequence>
<dbReference type="InterPro" id="IPR006034">
    <property type="entry name" value="Asparaginase/glutaminase-like"/>
</dbReference>
<dbReference type="InterPro" id="IPR041725">
    <property type="entry name" value="L-asparaginase_I"/>
</dbReference>
<dbReference type="PRINTS" id="PR00139">
    <property type="entry name" value="ASNGLNASE"/>
</dbReference>
<dbReference type="PANTHER" id="PTHR11707">
    <property type="entry name" value="L-ASPARAGINASE"/>
    <property type="match status" value="1"/>
</dbReference>
<reference evidence="6" key="1">
    <citation type="journal article" date="2023" name="G3 (Bethesda)">
        <title>Whole genome assemblies of Zophobas morio and Tenebrio molitor.</title>
        <authorList>
            <person name="Kaur S."/>
            <person name="Stinson S.A."/>
            <person name="diCenzo G.C."/>
        </authorList>
    </citation>
    <scope>NUCLEOTIDE SEQUENCE</scope>
    <source>
        <strain evidence="6">QUZm001</strain>
    </source>
</reference>
<dbReference type="CDD" id="cd08963">
    <property type="entry name" value="L-asparaginase_I"/>
    <property type="match status" value="1"/>
</dbReference>
<keyword evidence="7" id="KW-1185">Reference proteome</keyword>
<protein>
    <recommendedName>
        <fullName evidence="1">asparaginase</fullName>
        <ecNumber evidence="1">3.5.1.1</ecNumber>
    </recommendedName>
</protein>
<evidence type="ECO:0000259" key="4">
    <source>
        <dbReference type="Pfam" id="PF00710"/>
    </source>
</evidence>
<dbReference type="SMART" id="SM00870">
    <property type="entry name" value="Asparaginase"/>
    <property type="match status" value="1"/>
</dbReference>
<evidence type="ECO:0000259" key="5">
    <source>
        <dbReference type="Pfam" id="PF17763"/>
    </source>
</evidence>
<dbReference type="GO" id="GO:0004067">
    <property type="term" value="F:asparaginase activity"/>
    <property type="evidence" value="ECO:0007669"/>
    <property type="project" value="UniProtKB-UniRule"/>
</dbReference>
<dbReference type="EC" id="3.5.1.1" evidence="1"/>
<dbReference type="InterPro" id="IPR027475">
    <property type="entry name" value="Asparaginase/glutaminase_AS2"/>
</dbReference>
<dbReference type="InterPro" id="IPR036152">
    <property type="entry name" value="Asp/glu_Ase-like_sf"/>
</dbReference>
<dbReference type="Gene3D" id="3.40.50.1170">
    <property type="entry name" value="L-asparaginase, N-terminal domain"/>
    <property type="match status" value="1"/>
</dbReference>